<protein>
    <submittedName>
        <fullName evidence="1">Uncharacterized protein</fullName>
    </submittedName>
</protein>
<accession>A0A8S1QHS3</accession>
<dbReference type="EMBL" id="CAJJDN010000107">
    <property type="protein sequence ID" value="CAD8115153.1"/>
    <property type="molecule type" value="Genomic_DNA"/>
</dbReference>
<evidence type="ECO:0000313" key="1">
    <source>
        <dbReference type="EMBL" id="CAD8115153.1"/>
    </source>
</evidence>
<dbReference type="AlphaFoldDB" id="A0A8S1QHS3"/>
<keyword evidence="2" id="KW-1185">Reference proteome</keyword>
<proteinExistence type="predicted"/>
<gene>
    <name evidence="1" type="ORF">PSON_ATCC_30995.1.T1070175</name>
</gene>
<sequence length="50" mass="5517">MCLLCGQLTETAKIIKQKQSQEVPCIFGSATQSTPVQVYKELVCLDKEEG</sequence>
<reference evidence="1" key="1">
    <citation type="submission" date="2021-01" db="EMBL/GenBank/DDBJ databases">
        <authorList>
            <consortium name="Genoscope - CEA"/>
            <person name="William W."/>
        </authorList>
    </citation>
    <scope>NUCLEOTIDE SEQUENCE</scope>
</reference>
<comment type="caution">
    <text evidence="1">The sequence shown here is derived from an EMBL/GenBank/DDBJ whole genome shotgun (WGS) entry which is preliminary data.</text>
</comment>
<dbReference type="Proteomes" id="UP000692954">
    <property type="component" value="Unassembled WGS sequence"/>
</dbReference>
<organism evidence="1 2">
    <name type="scientific">Paramecium sonneborni</name>
    <dbReference type="NCBI Taxonomy" id="65129"/>
    <lineage>
        <taxon>Eukaryota</taxon>
        <taxon>Sar</taxon>
        <taxon>Alveolata</taxon>
        <taxon>Ciliophora</taxon>
        <taxon>Intramacronucleata</taxon>
        <taxon>Oligohymenophorea</taxon>
        <taxon>Peniculida</taxon>
        <taxon>Parameciidae</taxon>
        <taxon>Paramecium</taxon>
    </lineage>
</organism>
<evidence type="ECO:0000313" key="2">
    <source>
        <dbReference type="Proteomes" id="UP000692954"/>
    </source>
</evidence>
<name>A0A8S1QHS3_9CILI</name>